<name>A0A844ZPK0_9SPHN</name>
<comment type="caution">
    <text evidence="3">The sequence shown here is derived from an EMBL/GenBank/DDBJ whole genome shotgun (WGS) entry which is preliminary data.</text>
</comment>
<dbReference type="OrthoDB" id="8684708at2"/>
<sequence>MDIARKLALMFAAGVCAAAPAIAQQNASAVVVQAHVDAYRAGDIGAFMDTFADNAVLTYDGQRFVGKAQIRHAYSMNFQPGAPSIYIAASEMREGRLVLSEGYILADGTDICCSLSYFTVKNGKITRIDTYSPS</sequence>
<dbReference type="Pfam" id="PF12680">
    <property type="entry name" value="SnoaL_2"/>
    <property type="match status" value="1"/>
</dbReference>
<proteinExistence type="predicted"/>
<evidence type="ECO:0000256" key="1">
    <source>
        <dbReference type="SAM" id="SignalP"/>
    </source>
</evidence>
<keyword evidence="1" id="KW-0732">Signal</keyword>
<dbReference type="Gene3D" id="3.10.450.50">
    <property type="match status" value="1"/>
</dbReference>
<evidence type="ECO:0000259" key="2">
    <source>
        <dbReference type="Pfam" id="PF12680"/>
    </source>
</evidence>
<dbReference type="SUPFAM" id="SSF54427">
    <property type="entry name" value="NTF2-like"/>
    <property type="match status" value="1"/>
</dbReference>
<accession>A0A844ZPK0</accession>
<organism evidence="3 4">
    <name type="scientific">Pontixanthobacter aquaemixtae</name>
    <dbReference type="NCBI Taxonomy" id="1958940"/>
    <lineage>
        <taxon>Bacteria</taxon>
        <taxon>Pseudomonadati</taxon>
        <taxon>Pseudomonadota</taxon>
        <taxon>Alphaproteobacteria</taxon>
        <taxon>Sphingomonadales</taxon>
        <taxon>Erythrobacteraceae</taxon>
        <taxon>Pontixanthobacter</taxon>
    </lineage>
</organism>
<dbReference type="EMBL" id="WTYX01000001">
    <property type="protein sequence ID" value="MXO89765.1"/>
    <property type="molecule type" value="Genomic_DNA"/>
</dbReference>
<feature type="chain" id="PRO_5032775652" description="SnoaL-like domain-containing protein" evidence="1">
    <location>
        <begin position="24"/>
        <end position="134"/>
    </location>
</feature>
<keyword evidence="4" id="KW-1185">Reference proteome</keyword>
<dbReference type="RefSeq" id="WP_160603271.1">
    <property type="nucleotide sequence ID" value="NZ_WTYX01000001.1"/>
</dbReference>
<reference evidence="3 4" key="1">
    <citation type="submission" date="2019-12" db="EMBL/GenBank/DDBJ databases">
        <title>Genomic-based taxomic classification of the family Erythrobacteraceae.</title>
        <authorList>
            <person name="Xu L."/>
        </authorList>
    </citation>
    <scope>NUCLEOTIDE SEQUENCE [LARGE SCALE GENOMIC DNA]</scope>
    <source>
        <strain evidence="3 4">KCTC 52763</strain>
    </source>
</reference>
<dbReference type="AlphaFoldDB" id="A0A844ZPK0"/>
<evidence type="ECO:0000313" key="3">
    <source>
        <dbReference type="EMBL" id="MXO89765.1"/>
    </source>
</evidence>
<dbReference type="Proteomes" id="UP000442714">
    <property type="component" value="Unassembled WGS sequence"/>
</dbReference>
<gene>
    <name evidence="3" type="ORF">GRI41_02910</name>
</gene>
<protein>
    <recommendedName>
        <fullName evidence="2">SnoaL-like domain-containing protein</fullName>
    </recommendedName>
</protein>
<feature type="signal peptide" evidence="1">
    <location>
        <begin position="1"/>
        <end position="23"/>
    </location>
</feature>
<dbReference type="InterPro" id="IPR037401">
    <property type="entry name" value="SnoaL-like"/>
</dbReference>
<evidence type="ECO:0000313" key="4">
    <source>
        <dbReference type="Proteomes" id="UP000442714"/>
    </source>
</evidence>
<feature type="domain" description="SnoaL-like" evidence="2">
    <location>
        <begin position="32"/>
        <end position="128"/>
    </location>
</feature>
<dbReference type="InterPro" id="IPR032710">
    <property type="entry name" value="NTF2-like_dom_sf"/>
</dbReference>